<evidence type="ECO:0000313" key="8">
    <source>
        <dbReference type="EMBL" id="CAL8145309.1"/>
    </source>
</evidence>
<feature type="domain" description="DNA replication complex GINS protein PSF2 N-terminal" evidence="7">
    <location>
        <begin position="4"/>
        <end position="63"/>
    </location>
</feature>
<dbReference type="InterPro" id="IPR007257">
    <property type="entry name" value="GINS_Psf2"/>
</dbReference>
<evidence type="ECO:0000259" key="7">
    <source>
        <dbReference type="Pfam" id="PF25005"/>
    </source>
</evidence>
<evidence type="ECO:0000313" key="9">
    <source>
        <dbReference type="Proteomes" id="UP001642540"/>
    </source>
</evidence>
<reference evidence="8 9" key="1">
    <citation type="submission" date="2024-08" db="EMBL/GenBank/DDBJ databases">
        <authorList>
            <person name="Cucini C."/>
            <person name="Frati F."/>
        </authorList>
    </citation>
    <scope>NUCLEOTIDE SEQUENCE [LARGE SCALE GENOMIC DNA]</scope>
</reference>
<dbReference type="InterPro" id="IPR056784">
    <property type="entry name" value="PSF2_N"/>
</dbReference>
<dbReference type="EMBL" id="CAXLJM020000164">
    <property type="protein sequence ID" value="CAL8145309.1"/>
    <property type="molecule type" value="Genomic_DNA"/>
</dbReference>
<keyword evidence="3 5" id="KW-0235">DNA replication</keyword>
<evidence type="ECO:0000256" key="2">
    <source>
        <dbReference type="ARBA" id="ARBA00010565"/>
    </source>
</evidence>
<proteinExistence type="inferred from homology"/>
<evidence type="ECO:0000256" key="4">
    <source>
        <dbReference type="ARBA" id="ARBA00023242"/>
    </source>
</evidence>
<gene>
    <name evidence="8" type="ORF">ODALV1_LOCUS30449</name>
</gene>
<dbReference type="PANTHER" id="PTHR12772">
    <property type="entry name" value="DNA REPLICATION COMPLEX GINS PROTEIN PSF2"/>
    <property type="match status" value="1"/>
</dbReference>
<sequence length="197" mass="22841">MSPTPEELEFFAGQEELEIMPRFDCPTMWLISGDLGPFKAGIPNKVPLWIALHLRAQNKCKIIPPPWLSKAYLEQLKELEIKSPLFTKMPSEHYMAMAKMIFEVCPQDIPDADCVKLLIKDIWDSRMSKLRTAVLTFIDKGASWAKVDNLTQLEMCSIRPFFTHSLEQLHRFRKTIQVARLYSAGNSSEEVRRRLRM</sequence>
<keyword evidence="9" id="KW-1185">Reference proteome</keyword>
<dbReference type="Proteomes" id="UP001642540">
    <property type="component" value="Unassembled WGS sequence"/>
</dbReference>
<comment type="subunit">
    <text evidence="5">Component of the GINS complex.</text>
</comment>
<dbReference type="CDD" id="cd11712">
    <property type="entry name" value="GINS_A_psf2"/>
    <property type="match status" value="1"/>
</dbReference>
<dbReference type="SUPFAM" id="SSF158573">
    <property type="entry name" value="GINS helical bundle-like"/>
    <property type="match status" value="1"/>
</dbReference>
<evidence type="ECO:0000259" key="6">
    <source>
        <dbReference type="Pfam" id="PF05916"/>
    </source>
</evidence>
<dbReference type="SUPFAM" id="SSF160059">
    <property type="entry name" value="PriA/YqbF domain"/>
    <property type="match status" value="1"/>
</dbReference>
<evidence type="ECO:0000256" key="3">
    <source>
        <dbReference type="ARBA" id="ARBA00022705"/>
    </source>
</evidence>
<dbReference type="PANTHER" id="PTHR12772:SF0">
    <property type="entry name" value="DNA REPLICATION COMPLEX GINS PROTEIN PSF2"/>
    <property type="match status" value="1"/>
</dbReference>
<evidence type="ECO:0000256" key="1">
    <source>
        <dbReference type="ARBA" id="ARBA00004123"/>
    </source>
</evidence>
<dbReference type="Gene3D" id="1.20.58.1020">
    <property type="match status" value="1"/>
</dbReference>
<dbReference type="PIRSF" id="PIRSF028998">
    <property type="entry name" value="GINS_Psf2_subgr"/>
    <property type="match status" value="1"/>
</dbReference>
<name>A0ABP1S6U2_9HEXA</name>
<dbReference type="InterPro" id="IPR036224">
    <property type="entry name" value="GINS_bundle-like_dom_sf"/>
</dbReference>
<comment type="subcellular location">
    <subcellularLocation>
        <location evidence="1 5">Nucleus</location>
    </subcellularLocation>
</comment>
<comment type="caution">
    <text evidence="8">The sequence shown here is derived from an EMBL/GenBank/DDBJ whole genome shotgun (WGS) entry which is preliminary data.</text>
</comment>
<comment type="similarity">
    <text evidence="2 5">Belongs to the GINS2/PSF2 family.</text>
</comment>
<feature type="domain" description="GINS subunit" evidence="6">
    <location>
        <begin position="67"/>
        <end position="167"/>
    </location>
</feature>
<evidence type="ECO:0000256" key="5">
    <source>
        <dbReference type="PIRNR" id="PIRNR028998"/>
    </source>
</evidence>
<organism evidence="8 9">
    <name type="scientific">Orchesella dallaii</name>
    <dbReference type="NCBI Taxonomy" id="48710"/>
    <lineage>
        <taxon>Eukaryota</taxon>
        <taxon>Metazoa</taxon>
        <taxon>Ecdysozoa</taxon>
        <taxon>Arthropoda</taxon>
        <taxon>Hexapoda</taxon>
        <taxon>Collembola</taxon>
        <taxon>Entomobryomorpha</taxon>
        <taxon>Entomobryoidea</taxon>
        <taxon>Orchesellidae</taxon>
        <taxon>Orchesellinae</taxon>
        <taxon>Orchesella</taxon>
    </lineage>
</organism>
<dbReference type="Pfam" id="PF25005">
    <property type="entry name" value="PSF2_N"/>
    <property type="match status" value="1"/>
</dbReference>
<dbReference type="InterPro" id="IPR021151">
    <property type="entry name" value="GINS_A"/>
</dbReference>
<dbReference type="CDD" id="cd21694">
    <property type="entry name" value="GINS_B_Psf2"/>
    <property type="match status" value="1"/>
</dbReference>
<protein>
    <recommendedName>
        <fullName evidence="5">DNA replication complex GINS protein PSF2</fullName>
    </recommendedName>
</protein>
<dbReference type="Gene3D" id="3.40.5.50">
    <property type="match status" value="1"/>
</dbReference>
<dbReference type="Pfam" id="PF05916">
    <property type="entry name" value="Sld5"/>
    <property type="match status" value="1"/>
</dbReference>
<accession>A0ABP1S6U2</accession>
<keyword evidence="4 5" id="KW-0539">Nucleus</keyword>